<reference evidence="8" key="1">
    <citation type="journal article" date="2016" name="Nat. Commun.">
        <title>The Gonium pectorale genome demonstrates co-option of cell cycle regulation during the evolution of multicellularity.</title>
        <authorList>
            <person name="Hanschen E.R."/>
            <person name="Marriage T.N."/>
            <person name="Ferris P.J."/>
            <person name="Hamaji T."/>
            <person name="Toyoda A."/>
            <person name="Fujiyama A."/>
            <person name="Neme R."/>
            <person name="Noguchi H."/>
            <person name="Minakuchi Y."/>
            <person name="Suzuki M."/>
            <person name="Kawai-Toyooka H."/>
            <person name="Smith D.R."/>
            <person name="Sparks H."/>
            <person name="Anderson J."/>
            <person name="Bakaric R."/>
            <person name="Luria V."/>
            <person name="Karger A."/>
            <person name="Kirschner M.W."/>
            <person name="Durand P.M."/>
            <person name="Michod R.E."/>
            <person name="Nozaki H."/>
            <person name="Olson B.J."/>
        </authorList>
    </citation>
    <scope>NUCLEOTIDE SEQUENCE [LARGE SCALE GENOMIC DNA]</scope>
    <source>
        <strain evidence="8">NIES-2863</strain>
    </source>
</reference>
<feature type="domain" description="AAA+ ATPase" evidence="6">
    <location>
        <begin position="888"/>
        <end position="1034"/>
    </location>
</feature>
<accession>A0A150G383</accession>
<dbReference type="Proteomes" id="UP000075714">
    <property type="component" value="Unassembled WGS sequence"/>
</dbReference>
<dbReference type="CDD" id="cd00009">
    <property type="entry name" value="AAA"/>
    <property type="match status" value="1"/>
</dbReference>
<dbReference type="GO" id="GO:0005524">
    <property type="term" value="F:ATP binding"/>
    <property type="evidence" value="ECO:0007669"/>
    <property type="project" value="UniProtKB-KW"/>
</dbReference>
<dbReference type="PANTHER" id="PTHR11638">
    <property type="entry name" value="ATP-DEPENDENT CLP PROTEASE"/>
    <property type="match status" value="1"/>
</dbReference>
<keyword evidence="8" id="KW-1185">Reference proteome</keyword>
<dbReference type="GO" id="GO:0005737">
    <property type="term" value="C:cytoplasm"/>
    <property type="evidence" value="ECO:0007669"/>
    <property type="project" value="TreeGrafter"/>
</dbReference>
<feature type="region of interest" description="Disordered" evidence="5">
    <location>
        <begin position="410"/>
        <end position="433"/>
    </location>
</feature>
<evidence type="ECO:0000256" key="4">
    <source>
        <dbReference type="ARBA" id="ARBA00023186"/>
    </source>
</evidence>
<dbReference type="EMBL" id="LSYV01000070">
    <property type="protein sequence ID" value="KXZ44332.1"/>
    <property type="molecule type" value="Genomic_DNA"/>
</dbReference>
<dbReference type="PANTHER" id="PTHR11638:SF18">
    <property type="entry name" value="HEAT SHOCK PROTEIN 104"/>
    <property type="match status" value="1"/>
</dbReference>
<dbReference type="AlphaFoldDB" id="A0A150G383"/>
<dbReference type="InterPro" id="IPR018368">
    <property type="entry name" value="ClpA/B_CS1"/>
</dbReference>
<dbReference type="InterPro" id="IPR001270">
    <property type="entry name" value="ClpA/B"/>
</dbReference>
<dbReference type="InterPro" id="IPR003959">
    <property type="entry name" value="ATPase_AAA_core"/>
</dbReference>
<evidence type="ECO:0000256" key="5">
    <source>
        <dbReference type="SAM" id="MobiDB-lite"/>
    </source>
</evidence>
<keyword evidence="4" id="KW-0143">Chaperone</keyword>
<keyword evidence="1" id="KW-0677">Repeat</keyword>
<evidence type="ECO:0000313" key="8">
    <source>
        <dbReference type="Proteomes" id="UP000075714"/>
    </source>
</evidence>
<dbReference type="InterPro" id="IPR041546">
    <property type="entry name" value="ClpA/ClpB_AAA_lid"/>
</dbReference>
<comment type="caution">
    <text evidence="7">The sequence shown here is derived from an EMBL/GenBank/DDBJ whole genome shotgun (WGS) entry which is preliminary data.</text>
</comment>
<keyword evidence="3" id="KW-0067">ATP-binding</keyword>
<proteinExistence type="predicted"/>
<feature type="region of interest" description="Disordered" evidence="5">
    <location>
        <begin position="723"/>
        <end position="801"/>
    </location>
</feature>
<dbReference type="Pfam" id="PF00004">
    <property type="entry name" value="AAA"/>
    <property type="match status" value="1"/>
</dbReference>
<dbReference type="STRING" id="33097.A0A150G383"/>
<dbReference type="Gene3D" id="3.40.50.300">
    <property type="entry name" value="P-loop containing nucleotide triphosphate hydrolases"/>
    <property type="match status" value="3"/>
</dbReference>
<evidence type="ECO:0000256" key="2">
    <source>
        <dbReference type="ARBA" id="ARBA00022741"/>
    </source>
</evidence>
<dbReference type="GO" id="GO:0034605">
    <property type="term" value="P:cellular response to heat"/>
    <property type="evidence" value="ECO:0007669"/>
    <property type="project" value="TreeGrafter"/>
</dbReference>
<dbReference type="SUPFAM" id="SSF52540">
    <property type="entry name" value="P-loop containing nucleoside triphosphate hydrolases"/>
    <property type="match status" value="2"/>
</dbReference>
<evidence type="ECO:0000313" key="7">
    <source>
        <dbReference type="EMBL" id="KXZ44332.1"/>
    </source>
</evidence>
<dbReference type="SMART" id="SM00382">
    <property type="entry name" value="AAA"/>
    <property type="match status" value="2"/>
</dbReference>
<feature type="compositionally biased region" description="Low complexity" evidence="5">
    <location>
        <begin position="489"/>
        <end position="504"/>
    </location>
</feature>
<dbReference type="InterPro" id="IPR050130">
    <property type="entry name" value="ClpA_ClpB"/>
</dbReference>
<dbReference type="PRINTS" id="PR00300">
    <property type="entry name" value="CLPPROTEASEA"/>
</dbReference>
<dbReference type="InterPro" id="IPR027417">
    <property type="entry name" value="P-loop_NTPase"/>
</dbReference>
<gene>
    <name evidence="7" type="ORF">GPECTOR_69g425</name>
</gene>
<feature type="region of interest" description="Disordered" evidence="5">
    <location>
        <begin position="489"/>
        <end position="511"/>
    </location>
</feature>
<dbReference type="GO" id="GO:0016887">
    <property type="term" value="F:ATP hydrolysis activity"/>
    <property type="evidence" value="ECO:0007669"/>
    <property type="project" value="InterPro"/>
</dbReference>
<dbReference type="PROSITE" id="PS00870">
    <property type="entry name" value="CLPAB_1"/>
    <property type="match status" value="1"/>
</dbReference>
<evidence type="ECO:0000259" key="6">
    <source>
        <dbReference type="SMART" id="SM00382"/>
    </source>
</evidence>
<feature type="compositionally biased region" description="Basic and acidic residues" evidence="5">
    <location>
        <begin position="305"/>
        <end position="315"/>
    </location>
</feature>
<protein>
    <recommendedName>
        <fullName evidence="6">AAA+ ATPase domain-containing protein</fullName>
    </recommendedName>
</protein>
<feature type="compositionally biased region" description="Low complexity" evidence="5">
    <location>
        <begin position="790"/>
        <end position="800"/>
    </location>
</feature>
<sequence length="1183" mass="122833">MPQLGLGLRRFGRDLTEEARRGLLDPVLGREQVMERVLQVLLRRTKNNPVLVGDPGVGKTALVEGVAQLIASPAAPPGLQGRRLVSLDVTSLLAGSSYRGEFEERLQAVVADVAAARGNVILFVDEMHMLVGAGSAEGGLDAANILKPALARGSLRCIGATTLEEYRKHVEQDPAFARRFQSCIGKTGPLQSVLVEEPSEREAVHWLEGLAPRYERHHGVAFTPGALRAAVKCARRYVTERRLPDSAIDLMDEAAAHVILREAAAATAAADMGAAGGGPSARAAAAADAETQAEAEAVQRVARHTATELHHHAEEEAPGAAWQQGGDRSRSELQDGDPWVSQQHPPQRPHLALRQGGAGGDGAASGVARVASPCGTSQPSGVEVPTSGGFTALEEELRRTLVEDAGRVLRPLEPPSGAQPRPAVAATGGGSCSSSGLARGAAAACGGCSEPSGGSGCREGGYTRDSAAVFDAGHCSGQGASGVVGDLQQLQRGPQGPQQQQQQRSAGAAGALPVRDWRSWVSQQGRQSWEEARQQQLLEWFGATPQKLKGGVEVPYKWDRISMLSGYHQVAVVGYNDSGWVSQQGRQSWEEARQQQLLEWFGATPQKLKGGVEGHIAMTRERQRRHGEIFGLAAPPASAAAAGSLPADGGDGSAAGLRPLTAEEDEDAVAAERALPKACPHCGTLVSAAREQLRLRCPSCRTRFLNIAPEKLLLGTSVLRPLQQQQQQQQTSHGHLPSLSHNAFPSAQQPPQEDGFQGSAPEAGGGADPAERVPPPRGGHEGERGGSPGRRGSSGYSGPPLVDERAVLEVVARSSGLPLASVLRDHHGGSVNHLRAALEARLVGQREALRAVCTALQLHRMGLGLGAGGAAAPGAPATAGAEASSGRPVASFLLVGPPGCGKATLCKALAEELFHDPAALIVLHGGEYGNRTSLARLVGAAPGYVGFGSGGQLTEALRRRPHCVLLVQGVERAHFEVQELLLRGVQDGLIRDGQGRAASLRNAIVVFTTAKAAASGEASAAAAFATAADSRPGGAGWGMLPELAAGVDRVVRLSPLDGAQRAEVVRRHVEALAAQLRPAGVSRIELEPAAAAWLSGAAAAVGGGAGGGMAGCLDLLRRHLLEPLAELLVAEDEEQEGWWQGEEVVQGALMTEGLGAVPPRGPVAVRGIGNAPAPSATAMQAVA</sequence>
<dbReference type="InterPro" id="IPR003593">
    <property type="entry name" value="AAA+_ATPase"/>
</dbReference>
<evidence type="ECO:0000256" key="1">
    <source>
        <dbReference type="ARBA" id="ARBA00022737"/>
    </source>
</evidence>
<keyword evidence="2" id="KW-0547">Nucleotide-binding</keyword>
<name>A0A150G383_GONPE</name>
<feature type="domain" description="AAA+ ATPase" evidence="6">
    <location>
        <begin position="45"/>
        <end position="190"/>
    </location>
</feature>
<feature type="compositionally biased region" description="Polar residues" evidence="5">
    <location>
        <begin position="739"/>
        <end position="751"/>
    </location>
</feature>
<evidence type="ECO:0000256" key="3">
    <source>
        <dbReference type="ARBA" id="ARBA00022840"/>
    </source>
</evidence>
<dbReference type="CDD" id="cd19499">
    <property type="entry name" value="RecA-like_ClpB_Hsp104-like"/>
    <property type="match status" value="1"/>
</dbReference>
<dbReference type="Pfam" id="PF17871">
    <property type="entry name" value="AAA_lid_9"/>
    <property type="match status" value="1"/>
</dbReference>
<organism evidence="7 8">
    <name type="scientific">Gonium pectorale</name>
    <name type="common">Green alga</name>
    <dbReference type="NCBI Taxonomy" id="33097"/>
    <lineage>
        <taxon>Eukaryota</taxon>
        <taxon>Viridiplantae</taxon>
        <taxon>Chlorophyta</taxon>
        <taxon>core chlorophytes</taxon>
        <taxon>Chlorophyceae</taxon>
        <taxon>CS clade</taxon>
        <taxon>Chlamydomonadales</taxon>
        <taxon>Volvocaceae</taxon>
        <taxon>Gonium</taxon>
    </lineage>
</organism>
<dbReference type="Pfam" id="PF07724">
    <property type="entry name" value="AAA_2"/>
    <property type="match status" value="1"/>
</dbReference>
<feature type="compositionally biased region" description="Low complexity" evidence="5">
    <location>
        <begin position="280"/>
        <end position="296"/>
    </location>
</feature>
<feature type="region of interest" description="Disordered" evidence="5">
    <location>
        <begin position="272"/>
        <end position="389"/>
    </location>
</feature>
<dbReference type="OrthoDB" id="47330at2759"/>